<evidence type="ECO:0000313" key="2">
    <source>
        <dbReference type="Proteomes" id="UP001054837"/>
    </source>
</evidence>
<accession>A0AAV4VCY9</accession>
<evidence type="ECO:0000313" key="1">
    <source>
        <dbReference type="EMBL" id="GIY68132.1"/>
    </source>
</evidence>
<gene>
    <name evidence="1" type="ORF">CDAR_33431</name>
</gene>
<dbReference type="EMBL" id="BPLQ01012838">
    <property type="protein sequence ID" value="GIY68132.1"/>
    <property type="molecule type" value="Genomic_DNA"/>
</dbReference>
<comment type="caution">
    <text evidence="1">The sequence shown here is derived from an EMBL/GenBank/DDBJ whole genome shotgun (WGS) entry which is preliminary data.</text>
</comment>
<name>A0AAV4VCY9_9ARAC</name>
<organism evidence="1 2">
    <name type="scientific">Caerostris darwini</name>
    <dbReference type="NCBI Taxonomy" id="1538125"/>
    <lineage>
        <taxon>Eukaryota</taxon>
        <taxon>Metazoa</taxon>
        <taxon>Ecdysozoa</taxon>
        <taxon>Arthropoda</taxon>
        <taxon>Chelicerata</taxon>
        <taxon>Arachnida</taxon>
        <taxon>Araneae</taxon>
        <taxon>Araneomorphae</taxon>
        <taxon>Entelegynae</taxon>
        <taxon>Araneoidea</taxon>
        <taxon>Araneidae</taxon>
        <taxon>Caerostris</taxon>
    </lineage>
</organism>
<sequence>MHERGCSKRYFFFSSFLHSNLLIRSVPNGNNAERTTGLSGSPPETYVPFFFPISEWSAAPPPGYSHRSTYVPPPATPICTRDYTVFKSHVLGRWHREEKARAICREKR</sequence>
<proteinExistence type="predicted"/>
<reference evidence="1 2" key="1">
    <citation type="submission" date="2021-06" db="EMBL/GenBank/DDBJ databases">
        <title>Caerostris darwini draft genome.</title>
        <authorList>
            <person name="Kono N."/>
            <person name="Arakawa K."/>
        </authorList>
    </citation>
    <scope>NUCLEOTIDE SEQUENCE [LARGE SCALE GENOMIC DNA]</scope>
</reference>
<keyword evidence="2" id="KW-1185">Reference proteome</keyword>
<dbReference type="AlphaFoldDB" id="A0AAV4VCY9"/>
<protein>
    <submittedName>
        <fullName evidence="1">Uncharacterized protein</fullName>
    </submittedName>
</protein>
<dbReference type="Proteomes" id="UP001054837">
    <property type="component" value="Unassembled WGS sequence"/>
</dbReference>